<geneLocation type="plasmid" evidence="1 2">
    <name>pSVL1</name>
</geneLocation>
<name>A0A0B5IPH7_9ACTN</name>
<dbReference type="AlphaFoldDB" id="A0A0B5IPH7"/>
<keyword evidence="1" id="KW-0614">Plasmid</keyword>
<gene>
    <name evidence="1" type="ORF">SVTN_39580</name>
</gene>
<dbReference type="EMBL" id="CP010408">
    <property type="protein sequence ID" value="AJF70324.1"/>
    <property type="molecule type" value="Genomic_DNA"/>
</dbReference>
<accession>A0A0B5IPH7</accession>
<proteinExistence type="predicted"/>
<evidence type="ECO:0000313" key="1">
    <source>
        <dbReference type="EMBL" id="AJF70324.1"/>
    </source>
</evidence>
<evidence type="ECO:0000313" key="2">
    <source>
        <dbReference type="Proteomes" id="UP000031774"/>
    </source>
</evidence>
<reference evidence="1 2" key="1">
    <citation type="submission" date="2014-12" db="EMBL/GenBank/DDBJ databases">
        <title>Complete genome sequence of Streptomyces vietnamensis strain GIMV4.0001, a genetic manipulable producer of the benzoisochromanequinone antibiotic granaticin.</title>
        <authorList>
            <person name="Deng M.R."/>
            <person name="Guo J."/>
            <person name="Ma L.Y."/>
            <person name="Feng G.D."/>
            <person name="Mo C.Y."/>
            <person name="Zhu H.H."/>
        </authorList>
    </citation>
    <scope>NUCLEOTIDE SEQUENCE [LARGE SCALE GENOMIC DNA]</scope>
    <source>
        <strain evidence="2">GIMV4.0001</strain>
        <plasmid evidence="1 2">pSVL1</plasmid>
    </source>
</reference>
<dbReference type="KEGG" id="svt:SVTN_39580"/>
<dbReference type="Proteomes" id="UP000031774">
    <property type="component" value="Plasmid pSVL1"/>
</dbReference>
<sequence>MRPLILTMEIKSMTSCLAVSELAAVAAAVVQTAAAVVQVWWDRRSYRAGTALEPGAVDAEPFPATSRGPVGVRIAVLPPGQVEISVFLPAGGGPGLGPHGPVKENGPW</sequence>
<dbReference type="HOGENOM" id="CLU_2195555_0_0_11"/>
<organism evidence="1 2">
    <name type="scientific">Streptomyces vietnamensis</name>
    <dbReference type="NCBI Taxonomy" id="362257"/>
    <lineage>
        <taxon>Bacteria</taxon>
        <taxon>Bacillati</taxon>
        <taxon>Actinomycetota</taxon>
        <taxon>Actinomycetes</taxon>
        <taxon>Kitasatosporales</taxon>
        <taxon>Streptomycetaceae</taxon>
        <taxon>Streptomyces</taxon>
    </lineage>
</organism>
<keyword evidence="2" id="KW-1185">Reference proteome</keyword>
<protein>
    <submittedName>
        <fullName evidence="1">Uncharacterized protein</fullName>
    </submittedName>
</protein>